<proteinExistence type="predicted"/>
<comment type="caution">
    <text evidence="1">The sequence shown here is derived from an EMBL/GenBank/DDBJ whole genome shotgun (WGS) entry which is preliminary data.</text>
</comment>
<organism evidence="1 2">
    <name type="scientific">Streptomyces griseoviridis</name>
    <dbReference type="NCBI Taxonomy" id="45398"/>
    <lineage>
        <taxon>Bacteria</taxon>
        <taxon>Bacillati</taxon>
        <taxon>Actinomycetota</taxon>
        <taxon>Actinomycetes</taxon>
        <taxon>Kitasatosporales</taxon>
        <taxon>Streptomycetaceae</taxon>
        <taxon>Streptomyces</taxon>
    </lineage>
</organism>
<sequence>MLCDRCGKLIEGEPERIAPDSATGAAPDVVIHPWDCTGPPPVLLPSGPYYD</sequence>
<accession>A0ABT9LF45</accession>
<evidence type="ECO:0000313" key="1">
    <source>
        <dbReference type="EMBL" id="MDP9682347.1"/>
    </source>
</evidence>
<keyword evidence="2" id="KW-1185">Reference proteome</keyword>
<reference evidence="1 2" key="1">
    <citation type="submission" date="2023-07" db="EMBL/GenBank/DDBJ databases">
        <title>Sequencing the genomes of 1000 actinobacteria strains.</title>
        <authorList>
            <person name="Klenk H.-P."/>
        </authorList>
    </citation>
    <scope>NUCLEOTIDE SEQUENCE [LARGE SCALE GENOMIC DNA]</scope>
    <source>
        <strain evidence="1 2">DSM 40229</strain>
    </source>
</reference>
<dbReference type="Proteomes" id="UP001231675">
    <property type="component" value="Unassembled WGS sequence"/>
</dbReference>
<protein>
    <submittedName>
        <fullName evidence="1">Uncharacterized protein</fullName>
    </submittedName>
</protein>
<dbReference type="EMBL" id="JAURUD010000001">
    <property type="protein sequence ID" value="MDP9682347.1"/>
    <property type="molecule type" value="Genomic_DNA"/>
</dbReference>
<evidence type="ECO:0000313" key="2">
    <source>
        <dbReference type="Proteomes" id="UP001231675"/>
    </source>
</evidence>
<name>A0ABT9LF45_STRGD</name>
<gene>
    <name evidence="1" type="ORF">J2S47_002849</name>
</gene>